<dbReference type="RefSeq" id="XP_011132012.1">
    <property type="nucleotide sequence ID" value="XM_011133710.1"/>
</dbReference>
<accession>A0A023B206</accession>
<name>A0A023B206_GRENI</name>
<gene>
    <name evidence="1" type="ORF">GNI_125830</name>
</gene>
<dbReference type="Proteomes" id="UP000019763">
    <property type="component" value="Unassembled WGS sequence"/>
</dbReference>
<comment type="caution">
    <text evidence="1">The sequence shown here is derived from an EMBL/GenBank/DDBJ whole genome shotgun (WGS) entry which is preliminary data.</text>
</comment>
<evidence type="ECO:0000313" key="2">
    <source>
        <dbReference type="Proteomes" id="UP000019763"/>
    </source>
</evidence>
<keyword evidence="2" id="KW-1185">Reference proteome</keyword>
<protein>
    <submittedName>
        <fullName evidence="1">Uncharacterized protein</fullName>
    </submittedName>
</protein>
<proteinExistence type="predicted"/>
<evidence type="ECO:0000313" key="1">
    <source>
        <dbReference type="EMBL" id="EZG50490.1"/>
    </source>
</evidence>
<dbReference type="GeneID" id="22914433"/>
<organism evidence="1 2">
    <name type="scientific">Gregarina niphandrodes</name>
    <name type="common">Septate eugregarine</name>
    <dbReference type="NCBI Taxonomy" id="110365"/>
    <lineage>
        <taxon>Eukaryota</taxon>
        <taxon>Sar</taxon>
        <taxon>Alveolata</taxon>
        <taxon>Apicomplexa</taxon>
        <taxon>Conoidasida</taxon>
        <taxon>Gregarinasina</taxon>
        <taxon>Eugregarinorida</taxon>
        <taxon>Gregarinidae</taxon>
        <taxon>Gregarina</taxon>
    </lineage>
</organism>
<dbReference type="EMBL" id="AFNH02000937">
    <property type="protein sequence ID" value="EZG50490.1"/>
    <property type="molecule type" value="Genomic_DNA"/>
</dbReference>
<dbReference type="VEuPathDB" id="CryptoDB:GNI_125830"/>
<dbReference type="AlphaFoldDB" id="A0A023B206"/>
<sequence length="266" mass="30097">MSRKIETTPPTIRPLTRIPAPECATVMKTLNDQLKKSSKQDSAGNKVLQELIHLQQRGKITYPLDARLQKIALLINEWEPSLFLPVYTNAPVLVFDGVDLMYNYSLVSGGSPPEPLGLVVVSDWCYKRGSLFQFVFTERDWTSLQSNERIQARKKPIIDKLVQADQIMLTKGECNYLAVREGSQLPETPNSIEDPLYEPLGQVSSKYGRNLSWLNSMLKYVKAIGGYWVSNDLHVKPYASRSGVQQICYYFPDLLTFCLSSDSIPD</sequence>
<reference evidence="1" key="1">
    <citation type="submission" date="2013-12" db="EMBL/GenBank/DDBJ databases">
        <authorList>
            <person name="Omoto C.K."/>
            <person name="Sibley D."/>
            <person name="Venepally P."/>
            <person name="Hadjithomas M."/>
            <person name="Karamycheva S."/>
            <person name="Brunk B."/>
            <person name="Roos D."/>
            <person name="Caler E."/>
            <person name="Lorenzi H."/>
        </authorList>
    </citation>
    <scope>NUCLEOTIDE SEQUENCE</scope>
</reference>